<organism evidence="1 2">
    <name type="scientific">Pontibacillus yanchengensis</name>
    <dbReference type="NCBI Taxonomy" id="462910"/>
    <lineage>
        <taxon>Bacteria</taxon>
        <taxon>Bacillati</taxon>
        <taxon>Bacillota</taxon>
        <taxon>Bacilli</taxon>
        <taxon>Bacillales</taxon>
        <taxon>Bacillaceae</taxon>
        <taxon>Pontibacillus</taxon>
    </lineage>
</organism>
<evidence type="ECO:0000313" key="2">
    <source>
        <dbReference type="Proteomes" id="UP000468638"/>
    </source>
</evidence>
<protein>
    <submittedName>
        <fullName evidence="1">Uncharacterized protein</fullName>
    </submittedName>
</protein>
<proteinExistence type="predicted"/>
<sequence length="109" mass="12865">MVTELEQAWDTFICYMSEHPKIANCYYKQVTGIPFIYIKGESQAIKRSDIEEVLKEAAAKAMKAKRLTLSMYHVRESEAFYVYRVRFLVPQQKMFCCGNICDDCIRFQR</sequence>
<dbReference type="EMBL" id="WMEQ01000003">
    <property type="protein sequence ID" value="MYL33020.1"/>
    <property type="molecule type" value="Genomic_DNA"/>
</dbReference>
<reference evidence="1 2" key="1">
    <citation type="submission" date="2019-11" db="EMBL/GenBank/DDBJ databases">
        <title>Genome sequences of 17 halophilic strains isolated from different environments.</title>
        <authorList>
            <person name="Furrow R.E."/>
        </authorList>
    </citation>
    <scope>NUCLEOTIDE SEQUENCE [LARGE SCALE GENOMIC DNA]</scope>
    <source>
        <strain evidence="1 2">22514_16_FS</strain>
    </source>
</reference>
<accession>A0A6I4ZYI1</accession>
<dbReference type="AlphaFoldDB" id="A0A6I4ZYI1"/>
<comment type="caution">
    <text evidence="1">The sequence shown here is derived from an EMBL/GenBank/DDBJ whole genome shotgun (WGS) entry which is preliminary data.</text>
</comment>
<evidence type="ECO:0000313" key="1">
    <source>
        <dbReference type="EMBL" id="MYL33020.1"/>
    </source>
</evidence>
<gene>
    <name evidence="1" type="ORF">GLW05_05350</name>
</gene>
<dbReference type="Proteomes" id="UP000468638">
    <property type="component" value="Unassembled WGS sequence"/>
</dbReference>
<dbReference type="OrthoDB" id="2988713at2"/>
<name>A0A6I4ZYI1_9BACI</name>